<accession>A0A6V8LA51</accession>
<feature type="domain" description="Transport-associated OB type 2" evidence="1">
    <location>
        <begin position="42"/>
        <end position="113"/>
    </location>
</feature>
<proteinExistence type="predicted"/>
<dbReference type="SUPFAM" id="SSF50331">
    <property type="entry name" value="MOP-like"/>
    <property type="match status" value="1"/>
</dbReference>
<evidence type="ECO:0000313" key="2">
    <source>
        <dbReference type="EMBL" id="GFJ90946.1"/>
    </source>
</evidence>
<dbReference type="EMBL" id="BLPG01000001">
    <property type="protein sequence ID" value="GFJ90946.1"/>
    <property type="molecule type" value="Genomic_DNA"/>
</dbReference>
<sequence length="123" mass="13168">MNIKTVPLTEQGAVFAQMIVPLSREQIAAAQGNGGNGKVTVGFRPEDCDLVGATEGGLPVVVELVEDLGSDANVYGHAALDGGSERFTVRTDRRHMPNMGDTVFVKPRTDQHHSFHAVTGQRL</sequence>
<comment type="caution">
    <text evidence="2">The sequence shown here is derived from an EMBL/GenBank/DDBJ whole genome shotgun (WGS) entry which is preliminary data.</text>
</comment>
<dbReference type="InterPro" id="IPR013611">
    <property type="entry name" value="Transp-assoc_OB_typ2"/>
</dbReference>
<gene>
    <name evidence="2" type="ORF">Prum_045880</name>
</gene>
<dbReference type="AlphaFoldDB" id="A0A6V8LA51"/>
<keyword evidence="3" id="KW-1185">Reference proteome</keyword>
<reference evidence="2 3" key="1">
    <citation type="submission" date="2020-03" db="EMBL/GenBank/DDBJ databases">
        <title>Whole genome shotgun sequence of Phytohabitans rumicis NBRC 108638.</title>
        <authorList>
            <person name="Komaki H."/>
            <person name="Tamura T."/>
        </authorList>
    </citation>
    <scope>NUCLEOTIDE SEQUENCE [LARGE SCALE GENOMIC DNA]</scope>
    <source>
        <strain evidence="2 3">NBRC 108638</strain>
    </source>
</reference>
<dbReference type="GO" id="GO:0005524">
    <property type="term" value="F:ATP binding"/>
    <property type="evidence" value="ECO:0007669"/>
    <property type="project" value="InterPro"/>
</dbReference>
<dbReference type="Gene3D" id="2.40.50.140">
    <property type="entry name" value="Nucleic acid-binding proteins"/>
    <property type="match status" value="1"/>
</dbReference>
<dbReference type="Proteomes" id="UP000482960">
    <property type="component" value="Unassembled WGS sequence"/>
</dbReference>
<evidence type="ECO:0000259" key="1">
    <source>
        <dbReference type="Pfam" id="PF08402"/>
    </source>
</evidence>
<organism evidence="2 3">
    <name type="scientific">Phytohabitans rumicis</name>
    <dbReference type="NCBI Taxonomy" id="1076125"/>
    <lineage>
        <taxon>Bacteria</taxon>
        <taxon>Bacillati</taxon>
        <taxon>Actinomycetota</taxon>
        <taxon>Actinomycetes</taxon>
        <taxon>Micromonosporales</taxon>
        <taxon>Micromonosporaceae</taxon>
    </lineage>
</organism>
<dbReference type="GO" id="GO:0022857">
    <property type="term" value="F:transmembrane transporter activity"/>
    <property type="evidence" value="ECO:0007669"/>
    <property type="project" value="InterPro"/>
</dbReference>
<name>A0A6V8LA51_9ACTN</name>
<protein>
    <recommendedName>
        <fullName evidence="1">Transport-associated OB type 2 domain-containing protein</fullName>
    </recommendedName>
</protein>
<dbReference type="Gene3D" id="2.40.50.100">
    <property type="match status" value="1"/>
</dbReference>
<reference evidence="2 3" key="2">
    <citation type="submission" date="2020-03" db="EMBL/GenBank/DDBJ databases">
        <authorList>
            <person name="Ichikawa N."/>
            <person name="Kimura A."/>
            <person name="Kitahashi Y."/>
            <person name="Uohara A."/>
        </authorList>
    </citation>
    <scope>NUCLEOTIDE SEQUENCE [LARGE SCALE GENOMIC DNA]</scope>
    <source>
        <strain evidence="2 3">NBRC 108638</strain>
    </source>
</reference>
<dbReference type="Pfam" id="PF08402">
    <property type="entry name" value="TOBE_2"/>
    <property type="match status" value="1"/>
</dbReference>
<dbReference type="InterPro" id="IPR012340">
    <property type="entry name" value="NA-bd_OB-fold"/>
</dbReference>
<dbReference type="GO" id="GO:0043190">
    <property type="term" value="C:ATP-binding cassette (ABC) transporter complex"/>
    <property type="evidence" value="ECO:0007669"/>
    <property type="project" value="InterPro"/>
</dbReference>
<evidence type="ECO:0000313" key="3">
    <source>
        <dbReference type="Proteomes" id="UP000482960"/>
    </source>
</evidence>
<dbReference type="InterPro" id="IPR008995">
    <property type="entry name" value="Mo/tungstate-bd_C_term_dom"/>
</dbReference>